<evidence type="ECO:0000256" key="3">
    <source>
        <dbReference type="ARBA" id="ARBA00012756"/>
    </source>
</evidence>
<dbReference type="InterPro" id="IPR031330">
    <property type="entry name" value="Gly_Hdrlase_35_cat"/>
</dbReference>
<gene>
    <name evidence="5" type="primary">BnaAnng39510D</name>
    <name evidence="5" type="ORF">GSBRNA2T00022951001</name>
</gene>
<reference evidence="5" key="1">
    <citation type="journal article" date="2014" name="Science">
        <title>Plant genetics. Early allopolyploid evolution in the post-Neolithic Brassica napus oilseed genome.</title>
        <authorList>
            <person name="Chalhoub B."/>
            <person name="Denoeud F."/>
            <person name="Liu S."/>
            <person name="Parkin I.A."/>
            <person name="Tang H."/>
            <person name="Wang X."/>
            <person name="Chiquet J."/>
            <person name="Belcram H."/>
            <person name="Tong C."/>
            <person name="Samans B."/>
            <person name="Correa M."/>
            <person name="Da Silva C."/>
            <person name="Just J."/>
            <person name="Falentin C."/>
            <person name="Koh C.S."/>
            <person name="Le Clainche I."/>
            <person name="Bernard M."/>
            <person name="Bento P."/>
            <person name="Noel B."/>
            <person name="Labadie K."/>
            <person name="Alberti A."/>
            <person name="Charles M."/>
            <person name="Arnaud D."/>
            <person name="Guo H."/>
            <person name="Daviaud C."/>
            <person name="Alamery S."/>
            <person name="Jabbari K."/>
            <person name="Zhao M."/>
            <person name="Edger P.P."/>
            <person name="Chelaifa H."/>
            <person name="Tack D."/>
            <person name="Lassalle G."/>
            <person name="Mestiri I."/>
            <person name="Schnel N."/>
            <person name="Le Paslier M.C."/>
            <person name="Fan G."/>
            <person name="Renault V."/>
            <person name="Bayer P.E."/>
            <person name="Golicz A.A."/>
            <person name="Manoli S."/>
            <person name="Lee T.H."/>
            <person name="Thi V.H."/>
            <person name="Chalabi S."/>
            <person name="Hu Q."/>
            <person name="Fan C."/>
            <person name="Tollenaere R."/>
            <person name="Lu Y."/>
            <person name="Battail C."/>
            <person name="Shen J."/>
            <person name="Sidebottom C.H."/>
            <person name="Wang X."/>
            <person name="Canaguier A."/>
            <person name="Chauveau A."/>
            <person name="Berard A."/>
            <person name="Deniot G."/>
            <person name="Guan M."/>
            <person name="Liu Z."/>
            <person name="Sun F."/>
            <person name="Lim Y.P."/>
            <person name="Lyons E."/>
            <person name="Town C.D."/>
            <person name="Bancroft I."/>
            <person name="Wang X."/>
            <person name="Meng J."/>
            <person name="Ma J."/>
            <person name="Pires J.C."/>
            <person name="King G.J."/>
            <person name="Brunel D."/>
            <person name="Delourme R."/>
            <person name="Renard M."/>
            <person name="Aury J.M."/>
            <person name="Adams K.L."/>
            <person name="Batley J."/>
            <person name="Snowdon R.J."/>
            <person name="Tost J."/>
            <person name="Edwards D."/>
            <person name="Zhou Y."/>
            <person name="Hua W."/>
            <person name="Sharpe A.G."/>
            <person name="Paterson A.H."/>
            <person name="Guan C."/>
            <person name="Wincker P."/>
        </authorList>
    </citation>
    <scope>NUCLEOTIDE SEQUENCE [LARGE SCALE GENOMIC DNA]</scope>
</reference>
<sequence>MWPSLIKKTKEGGIEVIDTYVFWNLHEPKLGQYDFNGRNDLVKFIKEIRSQGLYVCLRIGPFIEAEWNYGGLPFWLRDVPGMVYRTDNEPFKFHMRRFTSKIVNLLKSEGLYASQGGPIILSQVLIFVIVHLNVK</sequence>
<comment type="similarity">
    <text evidence="2">Belongs to the glycosyl hydrolase 35 family.</text>
</comment>
<dbReference type="EMBL" id="LK048407">
    <property type="protein sequence ID" value="CDY71982.1"/>
    <property type="molecule type" value="Genomic_DNA"/>
</dbReference>
<evidence type="ECO:0000259" key="4">
    <source>
        <dbReference type="Pfam" id="PF01301"/>
    </source>
</evidence>
<dbReference type="Gramene" id="CDY71982">
    <property type="protein sequence ID" value="CDY71982"/>
    <property type="gene ID" value="GSBRNA2T00022951001"/>
</dbReference>
<comment type="catalytic activity">
    <reaction evidence="1">
        <text>Hydrolysis of terminal non-reducing beta-D-galactose residues in beta-D-galactosides.</text>
        <dbReference type="EC" id="3.2.1.23"/>
    </reaction>
</comment>
<evidence type="ECO:0000256" key="2">
    <source>
        <dbReference type="ARBA" id="ARBA00009809"/>
    </source>
</evidence>
<name>A0A078K236_BRANA</name>
<dbReference type="STRING" id="3708.A0A078K236"/>
<accession>A0A078K236</accession>
<dbReference type="SUPFAM" id="SSF51445">
    <property type="entry name" value="(Trans)glycosidases"/>
    <property type="match status" value="1"/>
</dbReference>
<dbReference type="PRINTS" id="PR00742">
    <property type="entry name" value="GLHYDRLASE35"/>
</dbReference>
<organism evidence="5">
    <name type="scientific">Brassica napus</name>
    <name type="common">Rape</name>
    <dbReference type="NCBI Taxonomy" id="3708"/>
    <lineage>
        <taxon>Eukaryota</taxon>
        <taxon>Viridiplantae</taxon>
        <taxon>Streptophyta</taxon>
        <taxon>Embryophyta</taxon>
        <taxon>Tracheophyta</taxon>
        <taxon>Spermatophyta</taxon>
        <taxon>Magnoliopsida</taxon>
        <taxon>eudicotyledons</taxon>
        <taxon>Gunneridae</taxon>
        <taxon>Pentapetalae</taxon>
        <taxon>rosids</taxon>
        <taxon>malvids</taxon>
        <taxon>Brassicales</taxon>
        <taxon>Brassicaceae</taxon>
        <taxon>Brassiceae</taxon>
        <taxon>Brassica</taxon>
    </lineage>
</organism>
<feature type="domain" description="Glycoside hydrolase 35 catalytic" evidence="4">
    <location>
        <begin position="1"/>
        <end position="124"/>
    </location>
</feature>
<dbReference type="Pfam" id="PF01301">
    <property type="entry name" value="Glyco_hydro_35"/>
    <property type="match status" value="1"/>
</dbReference>
<proteinExistence type="inferred from homology"/>
<evidence type="ECO:0000256" key="1">
    <source>
        <dbReference type="ARBA" id="ARBA00001412"/>
    </source>
</evidence>
<dbReference type="AlphaFoldDB" id="A0A078K236"/>
<reference evidence="5" key="2">
    <citation type="submission" date="2014-06" db="EMBL/GenBank/DDBJ databases">
        <authorList>
            <person name="Genoscope - CEA"/>
        </authorList>
    </citation>
    <scope>NUCLEOTIDE SEQUENCE</scope>
</reference>
<dbReference type="InterPro" id="IPR017853">
    <property type="entry name" value="GH"/>
</dbReference>
<dbReference type="GO" id="GO:0005975">
    <property type="term" value="P:carbohydrate metabolic process"/>
    <property type="evidence" value="ECO:0007669"/>
    <property type="project" value="InterPro"/>
</dbReference>
<evidence type="ECO:0000313" key="5">
    <source>
        <dbReference type="EMBL" id="CDY71982.1"/>
    </source>
</evidence>
<dbReference type="InterPro" id="IPR001944">
    <property type="entry name" value="Glycoside_Hdrlase_35"/>
</dbReference>
<dbReference type="Gene3D" id="3.20.20.80">
    <property type="entry name" value="Glycosidases"/>
    <property type="match status" value="1"/>
</dbReference>
<dbReference type="OMA" id="HDFRIAK"/>
<dbReference type="EC" id="3.2.1.23" evidence="3"/>
<dbReference type="PANTHER" id="PTHR23421">
    <property type="entry name" value="BETA-GALACTOSIDASE RELATED"/>
    <property type="match status" value="1"/>
</dbReference>
<dbReference type="GO" id="GO:0004565">
    <property type="term" value="F:beta-galactosidase activity"/>
    <property type="evidence" value="ECO:0007669"/>
    <property type="project" value="UniProtKB-EC"/>
</dbReference>
<protein>
    <recommendedName>
        <fullName evidence="3">beta-galactosidase</fullName>
        <ecNumber evidence="3">3.2.1.23</ecNumber>
    </recommendedName>
</protein>
<dbReference type="PaxDb" id="3708-A0A078K236"/>